<accession>C7H6B7</accession>
<dbReference type="EMBL" id="ACOP02000049">
    <property type="protein sequence ID" value="EEU96445.1"/>
    <property type="molecule type" value="Genomic_DNA"/>
</dbReference>
<evidence type="ECO:0000313" key="2">
    <source>
        <dbReference type="Proteomes" id="UP000004619"/>
    </source>
</evidence>
<organism evidence="1 2">
    <name type="scientific">Faecalibacterium duncaniae (strain DSM 17677 / JCM 31915 / A2-165)</name>
    <name type="common">Faecalibacterium prausnitzii</name>
    <dbReference type="NCBI Taxonomy" id="411483"/>
    <lineage>
        <taxon>Bacteria</taxon>
        <taxon>Bacillati</taxon>
        <taxon>Bacillota</taxon>
        <taxon>Clostridia</taxon>
        <taxon>Eubacteriales</taxon>
        <taxon>Oscillospiraceae</taxon>
        <taxon>Faecalibacterium</taxon>
    </lineage>
</organism>
<dbReference type="AlphaFoldDB" id="C7H6B7"/>
<keyword evidence="2" id="KW-1185">Reference proteome</keyword>
<name>C7H6B7_FAED2</name>
<protein>
    <submittedName>
        <fullName evidence="1">Uncharacterized protein</fullName>
    </submittedName>
</protein>
<sequence length="58" mass="6732">MHDICSKRKSSQSFQKSLVNIVQICDNNINDYLDYLRDTSCPAGDLLLPERSCLRTRR</sequence>
<evidence type="ECO:0000313" key="1">
    <source>
        <dbReference type="EMBL" id="EEU96445.1"/>
    </source>
</evidence>
<gene>
    <name evidence="1" type="ORF">FAEPRAA2165_01849</name>
</gene>
<dbReference type="STRING" id="411483.FAEPRAA2165_01849"/>
<comment type="caution">
    <text evidence="1">The sequence shown here is derived from an EMBL/GenBank/DDBJ whole genome shotgun (WGS) entry which is preliminary data.</text>
</comment>
<proteinExistence type="predicted"/>
<dbReference type="HOGENOM" id="CLU_2972755_0_0_9"/>
<dbReference type="Proteomes" id="UP000004619">
    <property type="component" value="Unassembled WGS sequence"/>
</dbReference>
<reference evidence="1" key="1">
    <citation type="submission" date="2009-08" db="EMBL/GenBank/DDBJ databases">
        <authorList>
            <person name="Weinstock G."/>
            <person name="Sodergren E."/>
            <person name="Clifton S."/>
            <person name="Fulton L."/>
            <person name="Fulton B."/>
            <person name="Courtney L."/>
            <person name="Fronick C."/>
            <person name="Harrison M."/>
            <person name="Strong C."/>
            <person name="Farmer C."/>
            <person name="Delahaunty K."/>
            <person name="Markovic C."/>
            <person name="Hall O."/>
            <person name="Minx P."/>
            <person name="Tomlinson C."/>
            <person name="Mitreva M."/>
            <person name="Nelson J."/>
            <person name="Hou S."/>
            <person name="Wollam A."/>
            <person name="Pepin K.H."/>
            <person name="Johnson M."/>
            <person name="Bhonagiri V."/>
            <person name="Nash W.E."/>
            <person name="Warren W."/>
            <person name="Chinwalla A."/>
            <person name="Mardis E.R."/>
            <person name="Wilson R.K."/>
        </authorList>
    </citation>
    <scope>NUCLEOTIDE SEQUENCE [LARGE SCALE GENOMIC DNA]</scope>
    <source>
        <strain evidence="1">A2-165</strain>
    </source>
</reference>